<evidence type="ECO:0000256" key="1">
    <source>
        <dbReference type="SAM" id="MobiDB-lite"/>
    </source>
</evidence>
<evidence type="ECO:0000313" key="3">
    <source>
        <dbReference type="Proteomes" id="UP000015106"/>
    </source>
</evidence>
<dbReference type="Proteomes" id="UP000015106">
    <property type="component" value="Chromosome 4"/>
</dbReference>
<dbReference type="EnsemblPlants" id="TuG1812G0400001680.01.T01">
    <property type="protein sequence ID" value="TuG1812G0400001680.01.T01"/>
    <property type="gene ID" value="TuG1812G0400001680.01"/>
</dbReference>
<dbReference type="AlphaFoldDB" id="A0A8R7Q3Z3"/>
<accession>A0A8R7Q3Z3</accession>
<feature type="region of interest" description="Disordered" evidence="1">
    <location>
        <begin position="1"/>
        <end position="48"/>
    </location>
</feature>
<reference evidence="2" key="2">
    <citation type="submission" date="2018-03" db="EMBL/GenBank/DDBJ databases">
        <title>The Triticum urartu genome reveals the dynamic nature of wheat genome evolution.</title>
        <authorList>
            <person name="Ling H."/>
            <person name="Ma B."/>
            <person name="Shi X."/>
            <person name="Liu H."/>
            <person name="Dong L."/>
            <person name="Sun H."/>
            <person name="Cao Y."/>
            <person name="Gao Q."/>
            <person name="Zheng S."/>
            <person name="Li Y."/>
            <person name="Yu Y."/>
            <person name="Du H."/>
            <person name="Qi M."/>
            <person name="Li Y."/>
            <person name="Yu H."/>
            <person name="Cui Y."/>
            <person name="Wang N."/>
            <person name="Chen C."/>
            <person name="Wu H."/>
            <person name="Zhao Y."/>
            <person name="Zhang J."/>
            <person name="Li Y."/>
            <person name="Zhou W."/>
            <person name="Zhang B."/>
            <person name="Hu W."/>
            <person name="Eijk M."/>
            <person name="Tang J."/>
            <person name="Witsenboer H."/>
            <person name="Zhao S."/>
            <person name="Li Z."/>
            <person name="Zhang A."/>
            <person name="Wang D."/>
            <person name="Liang C."/>
        </authorList>
    </citation>
    <scope>NUCLEOTIDE SEQUENCE [LARGE SCALE GENOMIC DNA]</scope>
    <source>
        <strain evidence="2">cv. G1812</strain>
    </source>
</reference>
<name>A0A8R7Q3Z3_TRIUA</name>
<keyword evidence="3" id="KW-1185">Reference proteome</keyword>
<dbReference type="Gramene" id="TuG1812G0400001680.01.T01">
    <property type="protein sequence ID" value="TuG1812G0400001680.01.T01"/>
    <property type="gene ID" value="TuG1812G0400001680.01"/>
</dbReference>
<reference evidence="2" key="3">
    <citation type="submission" date="2022-06" db="UniProtKB">
        <authorList>
            <consortium name="EnsemblPlants"/>
        </authorList>
    </citation>
    <scope>IDENTIFICATION</scope>
</reference>
<organism evidence="2 3">
    <name type="scientific">Triticum urartu</name>
    <name type="common">Red wild einkorn</name>
    <name type="synonym">Crithodium urartu</name>
    <dbReference type="NCBI Taxonomy" id="4572"/>
    <lineage>
        <taxon>Eukaryota</taxon>
        <taxon>Viridiplantae</taxon>
        <taxon>Streptophyta</taxon>
        <taxon>Embryophyta</taxon>
        <taxon>Tracheophyta</taxon>
        <taxon>Spermatophyta</taxon>
        <taxon>Magnoliopsida</taxon>
        <taxon>Liliopsida</taxon>
        <taxon>Poales</taxon>
        <taxon>Poaceae</taxon>
        <taxon>BOP clade</taxon>
        <taxon>Pooideae</taxon>
        <taxon>Triticodae</taxon>
        <taxon>Triticeae</taxon>
        <taxon>Triticinae</taxon>
        <taxon>Triticum</taxon>
    </lineage>
</organism>
<sequence>MACQGLHRPLQSRLPPTFARSGKYGSPPTRSGQSGPFPSKDPADLPASRRLLPPLYHAGASFPCFCVRAREDDDKRQVLLLQLTAARGPAPRLGQLPSEPASSLGPRPMVPMIPEQVTQPSSSGSSMKILIVVLFRFLLISSGA</sequence>
<evidence type="ECO:0000313" key="2">
    <source>
        <dbReference type="EnsemblPlants" id="TuG1812G0400001680.01.T01"/>
    </source>
</evidence>
<protein>
    <submittedName>
        <fullName evidence="2">Uncharacterized protein</fullName>
    </submittedName>
</protein>
<proteinExistence type="predicted"/>
<reference evidence="3" key="1">
    <citation type="journal article" date="2013" name="Nature">
        <title>Draft genome of the wheat A-genome progenitor Triticum urartu.</title>
        <authorList>
            <person name="Ling H.Q."/>
            <person name="Zhao S."/>
            <person name="Liu D."/>
            <person name="Wang J."/>
            <person name="Sun H."/>
            <person name="Zhang C."/>
            <person name="Fan H."/>
            <person name="Li D."/>
            <person name="Dong L."/>
            <person name="Tao Y."/>
            <person name="Gao C."/>
            <person name="Wu H."/>
            <person name="Li Y."/>
            <person name="Cui Y."/>
            <person name="Guo X."/>
            <person name="Zheng S."/>
            <person name="Wang B."/>
            <person name="Yu K."/>
            <person name="Liang Q."/>
            <person name="Yang W."/>
            <person name="Lou X."/>
            <person name="Chen J."/>
            <person name="Feng M."/>
            <person name="Jian J."/>
            <person name="Zhang X."/>
            <person name="Luo G."/>
            <person name="Jiang Y."/>
            <person name="Liu J."/>
            <person name="Wang Z."/>
            <person name="Sha Y."/>
            <person name="Zhang B."/>
            <person name="Wu H."/>
            <person name="Tang D."/>
            <person name="Shen Q."/>
            <person name="Xue P."/>
            <person name="Zou S."/>
            <person name="Wang X."/>
            <person name="Liu X."/>
            <person name="Wang F."/>
            <person name="Yang Y."/>
            <person name="An X."/>
            <person name="Dong Z."/>
            <person name="Zhang K."/>
            <person name="Zhang X."/>
            <person name="Luo M.C."/>
            <person name="Dvorak J."/>
            <person name="Tong Y."/>
            <person name="Wang J."/>
            <person name="Yang H."/>
            <person name="Li Z."/>
            <person name="Wang D."/>
            <person name="Zhang A."/>
            <person name="Wang J."/>
        </authorList>
    </citation>
    <scope>NUCLEOTIDE SEQUENCE</scope>
    <source>
        <strain evidence="3">cv. G1812</strain>
    </source>
</reference>